<keyword evidence="9 11" id="KW-0326">Glycosidase</keyword>
<gene>
    <name evidence="13" type="ORF">BDQ12DRAFT_700499</name>
</gene>
<dbReference type="STRING" id="68775.A0A5C3LPS9"/>
<accession>A0A5C3LPS9</accession>
<evidence type="ECO:0000256" key="9">
    <source>
        <dbReference type="ARBA" id="ARBA00023295"/>
    </source>
</evidence>
<reference evidence="13 14" key="1">
    <citation type="journal article" date="2019" name="Nat. Ecol. Evol.">
        <title>Megaphylogeny resolves global patterns of mushroom evolution.</title>
        <authorList>
            <person name="Varga T."/>
            <person name="Krizsan K."/>
            <person name="Foldi C."/>
            <person name="Dima B."/>
            <person name="Sanchez-Garcia M."/>
            <person name="Sanchez-Ramirez S."/>
            <person name="Szollosi G.J."/>
            <person name="Szarkandi J.G."/>
            <person name="Papp V."/>
            <person name="Albert L."/>
            <person name="Andreopoulos W."/>
            <person name="Angelini C."/>
            <person name="Antonin V."/>
            <person name="Barry K.W."/>
            <person name="Bougher N.L."/>
            <person name="Buchanan P."/>
            <person name="Buyck B."/>
            <person name="Bense V."/>
            <person name="Catcheside P."/>
            <person name="Chovatia M."/>
            <person name="Cooper J."/>
            <person name="Damon W."/>
            <person name="Desjardin D."/>
            <person name="Finy P."/>
            <person name="Geml J."/>
            <person name="Haridas S."/>
            <person name="Hughes K."/>
            <person name="Justo A."/>
            <person name="Karasinski D."/>
            <person name="Kautmanova I."/>
            <person name="Kiss B."/>
            <person name="Kocsube S."/>
            <person name="Kotiranta H."/>
            <person name="LaButti K.M."/>
            <person name="Lechner B.E."/>
            <person name="Liimatainen K."/>
            <person name="Lipzen A."/>
            <person name="Lukacs Z."/>
            <person name="Mihaltcheva S."/>
            <person name="Morgado L.N."/>
            <person name="Niskanen T."/>
            <person name="Noordeloos M.E."/>
            <person name="Ohm R.A."/>
            <person name="Ortiz-Santana B."/>
            <person name="Ovrebo C."/>
            <person name="Racz N."/>
            <person name="Riley R."/>
            <person name="Savchenko A."/>
            <person name="Shiryaev A."/>
            <person name="Soop K."/>
            <person name="Spirin V."/>
            <person name="Szebenyi C."/>
            <person name="Tomsovsky M."/>
            <person name="Tulloss R.E."/>
            <person name="Uehling J."/>
            <person name="Grigoriev I.V."/>
            <person name="Vagvolgyi C."/>
            <person name="Papp T."/>
            <person name="Martin F.M."/>
            <person name="Miettinen O."/>
            <person name="Hibbett D.S."/>
            <person name="Nagy L.G."/>
        </authorList>
    </citation>
    <scope>NUCLEOTIDE SEQUENCE [LARGE SCALE GENOMIC DNA]</scope>
    <source>
        <strain evidence="13 14">CBS 166.37</strain>
    </source>
</reference>
<dbReference type="EMBL" id="ML213634">
    <property type="protein sequence ID" value="TFK34293.1"/>
    <property type="molecule type" value="Genomic_DNA"/>
</dbReference>
<keyword evidence="14" id="KW-1185">Reference proteome</keyword>
<dbReference type="InterPro" id="IPR037019">
    <property type="entry name" value="Glyco_hydro_7_sf"/>
</dbReference>
<keyword evidence="4 11" id="KW-0378">Hydrolase</keyword>
<comment type="catalytic activity">
    <reaction evidence="1">
        <text>Hydrolysis of (1-&gt;4)-beta-D-glucosidic linkages in cellulose and cellotetraose, releasing cellobiose from the non-reducing ends of the chains.</text>
        <dbReference type="EC" id="3.2.1.91"/>
    </reaction>
</comment>
<proteinExistence type="inferred from homology"/>
<keyword evidence="10 11" id="KW-0624">Polysaccharide degradation</keyword>
<dbReference type="InterPro" id="IPR001722">
    <property type="entry name" value="Glyco_hydro_7"/>
</dbReference>
<evidence type="ECO:0000256" key="10">
    <source>
        <dbReference type="ARBA" id="ARBA00023326"/>
    </source>
</evidence>
<evidence type="ECO:0000313" key="14">
    <source>
        <dbReference type="Proteomes" id="UP000308652"/>
    </source>
</evidence>
<dbReference type="EC" id="3.2.1.-" evidence="11"/>
<evidence type="ECO:0000256" key="8">
    <source>
        <dbReference type="ARBA" id="ARBA00023277"/>
    </source>
</evidence>
<dbReference type="GO" id="GO:0016162">
    <property type="term" value="F:cellulose 1,4-beta-cellobiosidase activity"/>
    <property type="evidence" value="ECO:0007669"/>
    <property type="project" value="UniProtKB-EC"/>
</dbReference>
<keyword evidence="8" id="KW-0119">Carbohydrate metabolism</keyword>
<dbReference type="Proteomes" id="UP000308652">
    <property type="component" value="Unassembled WGS sequence"/>
</dbReference>
<dbReference type="SUPFAM" id="SSF49899">
    <property type="entry name" value="Concanavalin A-like lectins/glucanases"/>
    <property type="match status" value="1"/>
</dbReference>
<dbReference type="PANTHER" id="PTHR33753">
    <property type="entry name" value="1,4-BETA-D-GLUCAN CELLOBIOHYDROLASE B"/>
    <property type="match status" value="1"/>
</dbReference>
<dbReference type="InterPro" id="IPR013320">
    <property type="entry name" value="ConA-like_dom_sf"/>
</dbReference>
<dbReference type="OrthoDB" id="412382at2759"/>
<keyword evidence="6" id="KW-1015">Disulfide bond</keyword>
<dbReference type="Pfam" id="PF00734">
    <property type="entry name" value="CBM_1"/>
    <property type="match status" value="1"/>
</dbReference>
<comment type="similarity">
    <text evidence="2 11">Belongs to the glycosyl hydrolase 7 (cellulase C) family.</text>
</comment>
<keyword evidence="3" id="KW-0732">Signal</keyword>
<feature type="domain" description="CBM1" evidence="12">
    <location>
        <begin position="355"/>
        <end position="378"/>
    </location>
</feature>
<dbReference type="SUPFAM" id="SSF57180">
    <property type="entry name" value="Cellulose-binding domain"/>
    <property type="match status" value="1"/>
</dbReference>
<evidence type="ECO:0000256" key="1">
    <source>
        <dbReference type="ARBA" id="ARBA00001641"/>
    </source>
</evidence>
<evidence type="ECO:0000256" key="3">
    <source>
        <dbReference type="ARBA" id="ARBA00022729"/>
    </source>
</evidence>
<keyword evidence="7" id="KW-0325">Glycoprotein</keyword>
<evidence type="ECO:0000259" key="12">
    <source>
        <dbReference type="Pfam" id="PF00734"/>
    </source>
</evidence>
<dbReference type="PRINTS" id="PR00734">
    <property type="entry name" value="GLHYDRLASE7"/>
</dbReference>
<evidence type="ECO:0000256" key="6">
    <source>
        <dbReference type="ARBA" id="ARBA00023157"/>
    </source>
</evidence>
<evidence type="ECO:0000256" key="2">
    <source>
        <dbReference type="ARBA" id="ARBA00006044"/>
    </source>
</evidence>
<keyword evidence="13" id="KW-0430">Lectin</keyword>
<protein>
    <recommendedName>
        <fullName evidence="11">Glucanase</fullName>
        <ecNumber evidence="11">3.2.1.-</ecNumber>
    </recommendedName>
</protein>
<dbReference type="GO" id="GO:0030248">
    <property type="term" value="F:cellulose binding"/>
    <property type="evidence" value="ECO:0007669"/>
    <property type="project" value="InterPro"/>
</dbReference>
<evidence type="ECO:0000313" key="13">
    <source>
        <dbReference type="EMBL" id="TFK34293.1"/>
    </source>
</evidence>
<dbReference type="Pfam" id="PF00840">
    <property type="entry name" value="Glyco_hydro_7"/>
    <property type="match status" value="3"/>
</dbReference>
<name>A0A5C3LPS9_9AGAR</name>
<evidence type="ECO:0000256" key="5">
    <source>
        <dbReference type="ARBA" id="ARBA00023001"/>
    </source>
</evidence>
<dbReference type="Gene3D" id="2.70.100.10">
    <property type="entry name" value="Glycoside hydrolase, family 7, domain"/>
    <property type="match status" value="3"/>
</dbReference>
<dbReference type="InterPro" id="IPR035971">
    <property type="entry name" value="CBD_sf"/>
</dbReference>
<dbReference type="InterPro" id="IPR000254">
    <property type="entry name" value="CBD"/>
</dbReference>
<evidence type="ECO:0000256" key="7">
    <source>
        <dbReference type="ARBA" id="ARBA00023180"/>
    </source>
</evidence>
<evidence type="ECO:0000256" key="4">
    <source>
        <dbReference type="ARBA" id="ARBA00022801"/>
    </source>
</evidence>
<sequence>MFPIGQQVGTTTAEVHPSLLWKRCNTSGGCTNVPRTVTPDFNWHWLHSTSGYTNCYTDSQWDMILCSGSKTCTQNGAIEGANYASTCGITTTGDSLTLKLITQSENRNVSSRYEMFKLLNMEFYYPRNIKFIQGDANVARGNPSDSDPNARADTYGACCNEMGIWEANSISTTYTPHPCTAPSLTRSTDALGRYDVVCDPDGWDFSSFRMGEKGFYGKGLTFLTDSNSTNGNLKDISRMYVQDGKVIHSSKDSTTKFCNAQKVAFDDDSFKDDHHANMLWLDSNYLTDGDSSRPGIARGTRPTTSGKFTDVESNAAICRCNDIDSTFSGGGGSTSVPPIVTSSTTAPPAATQVNGGNGWMGPEVCVSGSTCPVLNPCYSRRIWMEACSAQLSEV</sequence>
<dbReference type="GO" id="GO:0005576">
    <property type="term" value="C:extracellular region"/>
    <property type="evidence" value="ECO:0007669"/>
    <property type="project" value="InterPro"/>
</dbReference>
<evidence type="ECO:0000256" key="11">
    <source>
        <dbReference type="RuleBase" id="RU361164"/>
    </source>
</evidence>
<dbReference type="PANTHER" id="PTHR33753:SF2">
    <property type="entry name" value="GLYCOSIDE HYDROLASE FAMILY 7 PROTEIN"/>
    <property type="match status" value="1"/>
</dbReference>
<dbReference type="GO" id="GO:0030245">
    <property type="term" value="P:cellulose catabolic process"/>
    <property type="evidence" value="ECO:0007669"/>
    <property type="project" value="UniProtKB-KW"/>
</dbReference>
<keyword evidence="5 11" id="KW-0136">Cellulose degradation</keyword>
<organism evidence="13 14">
    <name type="scientific">Crucibulum laeve</name>
    <dbReference type="NCBI Taxonomy" id="68775"/>
    <lineage>
        <taxon>Eukaryota</taxon>
        <taxon>Fungi</taxon>
        <taxon>Dikarya</taxon>
        <taxon>Basidiomycota</taxon>
        <taxon>Agaricomycotina</taxon>
        <taxon>Agaricomycetes</taxon>
        <taxon>Agaricomycetidae</taxon>
        <taxon>Agaricales</taxon>
        <taxon>Agaricineae</taxon>
        <taxon>Nidulariaceae</taxon>
        <taxon>Crucibulum</taxon>
    </lineage>
</organism>
<dbReference type="AlphaFoldDB" id="A0A5C3LPS9"/>